<accession>A0A0A3IWD0</accession>
<keyword evidence="3" id="KW-1185">Reference proteome</keyword>
<dbReference type="EMBL" id="JPVP01000048">
    <property type="protein sequence ID" value="KGR87188.1"/>
    <property type="molecule type" value="Genomic_DNA"/>
</dbReference>
<reference evidence="2 3" key="1">
    <citation type="submission" date="2014-02" db="EMBL/GenBank/DDBJ databases">
        <title>Draft genome sequence of Lysinibacillus odysseyi NBRC 100172.</title>
        <authorList>
            <person name="Zhang F."/>
            <person name="Wang G."/>
            <person name="Zhang L."/>
        </authorList>
    </citation>
    <scope>NUCLEOTIDE SEQUENCE [LARGE SCALE GENOMIC DNA]</scope>
    <source>
        <strain evidence="2 3">NBRC 100172</strain>
    </source>
</reference>
<keyword evidence="1" id="KW-0472">Membrane</keyword>
<dbReference type="STRING" id="1220589.CD32_03945"/>
<name>A0A0A3IWD0_9BACI</name>
<organism evidence="2 3">
    <name type="scientific">Lysinibacillus odysseyi 34hs-1 = NBRC 100172</name>
    <dbReference type="NCBI Taxonomy" id="1220589"/>
    <lineage>
        <taxon>Bacteria</taxon>
        <taxon>Bacillati</taxon>
        <taxon>Bacillota</taxon>
        <taxon>Bacilli</taxon>
        <taxon>Bacillales</taxon>
        <taxon>Bacillaceae</taxon>
        <taxon>Lysinibacillus</taxon>
    </lineage>
</organism>
<evidence type="ECO:0000256" key="1">
    <source>
        <dbReference type="SAM" id="Phobius"/>
    </source>
</evidence>
<feature type="transmembrane region" description="Helical" evidence="1">
    <location>
        <begin position="31"/>
        <end position="49"/>
    </location>
</feature>
<keyword evidence="1" id="KW-1133">Transmembrane helix</keyword>
<evidence type="ECO:0000313" key="2">
    <source>
        <dbReference type="EMBL" id="KGR87188.1"/>
    </source>
</evidence>
<keyword evidence="1" id="KW-0812">Transmembrane</keyword>
<dbReference type="Proteomes" id="UP000030437">
    <property type="component" value="Unassembled WGS sequence"/>
</dbReference>
<dbReference type="RefSeq" id="WP_036151498.1">
    <property type="nucleotide sequence ID" value="NZ_AVCX01000015.1"/>
</dbReference>
<comment type="caution">
    <text evidence="2">The sequence shown here is derived from an EMBL/GenBank/DDBJ whole genome shotgun (WGS) entry which is preliminary data.</text>
</comment>
<dbReference type="AlphaFoldDB" id="A0A0A3IWD0"/>
<protein>
    <submittedName>
        <fullName evidence="2">Uncharacterized protein</fullName>
    </submittedName>
</protein>
<sequence length="65" mass="7283">MERNATLYILAACAGAMIGFIQVLHYWESDVIMSVIYLLLGSACAFIGMDKLKAVKKQKEQQKTE</sequence>
<feature type="transmembrane region" description="Helical" evidence="1">
    <location>
        <begin position="7"/>
        <end position="25"/>
    </location>
</feature>
<gene>
    <name evidence="2" type="ORF">CD32_03945</name>
</gene>
<proteinExistence type="predicted"/>
<evidence type="ECO:0000313" key="3">
    <source>
        <dbReference type="Proteomes" id="UP000030437"/>
    </source>
</evidence>